<dbReference type="HOGENOM" id="CLU_383223_0_0_1"/>
<feature type="compositionally biased region" description="Basic and acidic residues" evidence="1">
    <location>
        <begin position="663"/>
        <end position="691"/>
    </location>
</feature>
<feature type="region of interest" description="Disordered" evidence="1">
    <location>
        <begin position="217"/>
        <end position="533"/>
    </location>
</feature>
<dbReference type="AlphaFoldDB" id="K1Q4I2"/>
<dbReference type="PANTHER" id="PTHR21219">
    <property type="entry name" value="FI19613P1"/>
    <property type="match status" value="1"/>
</dbReference>
<feature type="region of interest" description="Disordered" evidence="1">
    <location>
        <begin position="550"/>
        <end position="722"/>
    </location>
</feature>
<sequence length="722" mass="83572">MAPDLDYKRYESDVTLESLPRFWDYTSHFIMDPHGEFVLQYLGSTTLAKATSSGLGTIQKPLRDSYFEYRKHSGKKHKSKDLTEVALQITPNGIAVIVAGVSPGSELFYDMQSISFFEAVRFTTVKGHDKKIQGGFVPIDINRAPNTGSEKLFTPLDKKHSNLAKVDHPPLLALVMRRNSGVRALECHGFVCDNEDQALRITQLIYMLQTRMMEPGRPEYMRQPSDPNYEREPPNVRRPDILQTTEGQRPMQLTDEYLRGSRTGEWEDYRPEFEGQGHDRYMRDPYGPPGGPRDPQGYMSASGRFDNRFPAPGYDENIRHRHEREHSGDYQRPPSNEFHHERHHSNEMRRDRPPSDYRYERQPSMEYRHERQRSNELAHERKQSGEFRHERQTSAEYHHERQGSGDYPRGDGRYPREGYDSGGRRGRPENRQEDFRIPRVMSPGRVPPATAPKPSRALSPGPRPPMEDRYLGNEPTGVKRGLPRTPSVDEPPIHSPTRDRPPSFKGPEYSASSLESRQEIEQQRSKPVARVPPHLVAGVKVLPTGFAAAIQKKQEEKKSPRSPKQERYAEEDPYDNAMTRKEFYEHESKKFDHNSNAHAPPDIVPRVDHGREEDYNDYDRVIRRDPEGYYPKGPANFRHSAPSEDLGKPHKPWSYDEQFQKYSQEKDRFDPSYDTSRDPLDGPPDHRHGEMAEMFNKMNIHNPSSRAEVPETNFEQSLGYYP</sequence>
<dbReference type="Gene3D" id="2.30.29.30">
    <property type="entry name" value="Pleckstrin-homology domain (PH domain)/Phosphotyrosine-binding domain (PTB)"/>
    <property type="match status" value="1"/>
</dbReference>
<evidence type="ECO:0000256" key="1">
    <source>
        <dbReference type="SAM" id="MobiDB-lite"/>
    </source>
</evidence>
<organism evidence="2">
    <name type="scientific">Magallana gigas</name>
    <name type="common">Pacific oyster</name>
    <name type="synonym">Crassostrea gigas</name>
    <dbReference type="NCBI Taxonomy" id="29159"/>
    <lineage>
        <taxon>Eukaryota</taxon>
        <taxon>Metazoa</taxon>
        <taxon>Spiralia</taxon>
        <taxon>Lophotrochozoa</taxon>
        <taxon>Mollusca</taxon>
        <taxon>Bivalvia</taxon>
        <taxon>Autobranchia</taxon>
        <taxon>Pteriomorphia</taxon>
        <taxon>Ostreida</taxon>
        <taxon>Ostreoidea</taxon>
        <taxon>Ostreidae</taxon>
        <taxon>Magallana</taxon>
    </lineage>
</organism>
<feature type="compositionally biased region" description="Basic and acidic residues" evidence="1">
    <location>
        <begin position="605"/>
        <end position="627"/>
    </location>
</feature>
<feature type="compositionally biased region" description="Basic and acidic residues" evidence="1">
    <location>
        <begin position="256"/>
        <end position="283"/>
    </location>
</feature>
<protein>
    <submittedName>
        <fullName evidence="2">Uncharacterized protein</fullName>
    </submittedName>
</protein>
<dbReference type="InterPro" id="IPR006020">
    <property type="entry name" value="PTB/PI_dom"/>
</dbReference>
<dbReference type="EMBL" id="JH816155">
    <property type="protein sequence ID" value="EKC23775.1"/>
    <property type="molecule type" value="Genomic_DNA"/>
</dbReference>
<dbReference type="SUPFAM" id="SSF50729">
    <property type="entry name" value="PH domain-like"/>
    <property type="match status" value="1"/>
</dbReference>
<feature type="compositionally biased region" description="Basic and acidic residues" evidence="1">
    <location>
        <begin position="578"/>
        <end position="595"/>
    </location>
</feature>
<dbReference type="InterPro" id="IPR011993">
    <property type="entry name" value="PH-like_dom_sf"/>
</dbReference>
<dbReference type="SMART" id="SM00462">
    <property type="entry name" value="PTB"/>
    <property type="match status" value="1"/>
</dbReference>
<feature type="compositionally biased region" description="Basic and acidic residues" evidence="1">
    <location>
        <begin position="552"/>
        <end position="570"/>
    </location>
</feature>
<feature type="compositionally biased region" description="Basic and acidic residues" evidence="1">
    <location>
        <begin position="337"/>
        <end position="437"/>
    </location>
</feature>
<name>K1Q4I2_MAGGI</name>
<accession>K1Q4I2</accession>
<dbReference type="PANTHER" id="PTHR21219:SF3">
    <property type="entry name" value="FI19613P1"/>
    <property type="match status" value="1"/>
</dbReference>
<evidence type="ECO:0000313" key="2">
    <source>
        <dbReference type="EMBL" id="EKC23775.1"/>
    </source>
</evidence>
<reference evidence="2" key="1">
    <citation type="journal article" date="2012" name="Nature">
        <title>The oyster genome reveals stress adaptation and complexity of shell formation.</title>
        <authorList>
            <person name="Zhang G."/>
            <person name="Fang X."/>
            <person name="Guo X."/>
            <person name="Li L."/>
            <person name="Luo R."/>
            <person name="Xu F."/>
            <person name="Yang P."/>
            <person name="Zhang L."/>
            <person name="Wang X."/>
            <person name="Qi H."/>
            <person name="Xiong Z."/>
            <person name="Que H."/>
            <person name="Xie Y."/>
            <person name="Holland P.W."/>
            <person name="Paps J."/>
            <person name="Zhu Y."/>
            <person name="Wu F."/>
            <person name="Chen Y."/>
            <person name="Wang J."/>
            <person name="Peng C."/>
            <person name="Meng J."/>
            <person name="Yang L."/>
            <person name="Liu J."/>
            <person name="Wen B."/>
            <person name="Zhang N."/>
            <person name="Huang Z."/>
            <person name="Zhu Q."/>
            <person name="Feng Y."/>
            <person name="Mount A."/>
            <person name="Hedgecock D."/>
            <person name="Xu Z."/>
            <person name="Liu Y."/>
            <person name="Domazet-Loso T."/>
            <person name="Du Y."/>
            <person name="Sun X."/>
            <person name="Zhang S."/>
            <person name="Liu B."/>
            <person name="Cheng P."/>
            <person name="Jiang X."/>
            <person name="Li J."/>
            <person name="Fan D."/>
            <person name="Wang W."/>
            <person name="Fu W."/>
            <person name="Wang T."/>
            <person name="Wang B."/>
            <person name="Zhang J."/>
            <person name="Peng Z."/>
            <person name="Li Y."/>
            <person name="Li N."/>
            <person name="Wang J."/>
            <person name="Chen M."/>
            <person name="He Y."/>
            <person name="Tan F."/>
            <person name="Song X."/>
            <person name="Zheng Q."/>
            <person name="Huang R."/>
            <person name="Yang H."/>
            <person name="Du X."/>
            <person name="Chen L."/>
            <person name="Yang M."/>
            <person name="Gaffney P.M."/>
            <person name="Wang S."/>
            <person name="Luo L."/>
            <person name="She Z."/>
            <person name="Ming Y."/>
            <person name="Huang W."/>
            <person name="Zhang S."/>
            <person name="Huang B."/>
            <person name="Zhang Y."/>
            <person name="Qu T."/>
            <person name="Ni P."/>
            <person name="Miao G."/>
            <person name="Wang J."/>
            <person name="Wang Q."/>
            <person name="Steinberg C.E."/>
            <person name="Wang H."/>
            <person name="Li N."/>
            <person name="Qian L."/>
            <person name="Zhang G."/>
            <person name="Li Y."/>
            <person name="Yang H."/>
            <person name="Liu X."/>
            <person name="Wang J."/>
            <person name="Yin Y."/>
            <person name="Wang J."/>
        </authorList>
    </citation>
    <scope>NUCLEOTIDE SEQUENCE [LARGE SCALE GENOMIC DNA]</scope>
    <source>
        <strain evidence="2">05x7-T-G4-1.051#20</strain>
    </source>
</reference>
<dbReference type="InParanoid" id="K1Q4I2"/>
<feature type="compositionally biased region" description="Basic and acidic residues" evidence="1">
    <location>
        <begin position="228"/>
        <end position="240"/>
    </location>
</feature>
<gene>
    <name evidence="2" type="ORF">CGI_10013935</name>
</gene>
<proteinExistence type="predicted"/>